<organism evidence="1 2">
    <name type="scientific">Ricinus communis</name>
    <name type="common">Castor bean</name>
    <dbReference type="NCBI Taxonomy" id="3988"/>
    <lineage>
        <taxon>Eukaryota</taxon>
        <taxon>Viridiplantae</taxon>
        <taxon>Streptophyta</taxon>
        <taxon>Embryophyta</taxon>
        <taxon>Tracheophyta</taxon>
        <taxon>Spermatophyta</taxon>
        <taxon>Magnoliopsida</taxon>
        <taxon>eudicotyledons</taxon>
        <taxon>Gunneridae</taxon>
        <taxon>Pentapetalae</taxon>
        <taxon>rosids</taxon>
        <taxon>fabids</taxon>
        <taxon>Malpighiales</taxon>
        <taxon>Euphorbiaceae</taxon>
        <taxon>Acalyphoideae</taxon>
        <taxon>Acalypheae</taxon>
        <taxon>Ricinus</taxon>
    </lineage>
</organism>
<dbReference type="EMBL" id="EQ973796">
    <property type="protein sequence ID" value="EEF46691.1"/>
    <property type="molecule type" value="Genomic_DNA"/>
</dbReference>
<dbReference type="AlphaFoldDB" id="B9RPS5"/>
<gene>
    <name evidence="1" type="ORF">RCOM_1551250</name>
</gene>
<proteinExistence type="predicted"/>
<dbReference type="Proteomes" id="UP000008311">
    <property type="component" value="Unassembled WGS sequence"/>
</dbReference>
<evidence type="ECO:0000313" key="2">
    <source>
        <dbReference type="Proteomes" id="UP000008311"/>
    </source>
</evidence>
<name>B9RPS5_RICCO</name>
<sequence length="73" mass="8024">MAECNWSNIRDCLASILNVGCLGHVTTSCPTKLSREEDKEQPSDTALPLGQKERTMTNFGPWMVVAKKEGNQG</sequence>
<protein>
    <submittedName>
        <fullName evidence="1">Uncharacterized protein</fullName>
    </submittedName>
</protein>
<accession>B9RPS5</accession>
<evidence type="ECO:0000313" key="1">
    <source>
        <dbReference type="EMBL" id="EEF46691.1"/>
    </source>
</evidence>
<reference evidence="2" key="1">
    <citation type="journal article" date="2010" name="Nat. Biotechnol.">
        <title>Draft genome sequence of the oilseed species Ricinus communis.</title>
        <authorList>
            <person name="Chan A.P."/>
            <person name="Crabtree J."/>
            <person name="Zhao Q."/>
            <person name="Lorenzi H."/>
            <person name="Orvis J."/>
            <person name="Puiu D."/>
            <person name="Melake-Berhan A."/>
            <person name="Jones K.M."/>
            <person name="Redman J."/>
            <person name="Chen G."/>
            <person name="Cahoon E.B."/>
            <person name="Gedil M."/>
            <person name="Stanke M."/>
            <person name="Haas B.J."/>
            <person name="Wortman J.R."/>
            <person name="Fraser-Liggett C.M."/>
            <person name="Ravel J."/>
            <person name="Rabinowicz P.D."/>
        </authorList>
    </citation>
    <scope>NUCLEOTIDE SEQUENCE [LARGE SCALE GENOMIC DNA]</scope>
    <source>
        <strain evidence="2">cv. Hale</strain>
    </source>
</reference>
<keyword evidence="2" id="KW-1185">Reference proteome</keyword>
<dbReference type="InParanoid" id="B9RPS5"/>